<dbReference type="Gene3D" id="3.50.30.30">
    <property type="match status" value="1"/>
</dbReference>
<evidence type="ECO:0000259" key="2">
    <source>
        <dbReference type="Pfam" id="PF04389"/>
    </source>
</evidence>
<evidence type="ECO:0000256" key="1">
    <source>
        <dbReference type="SAM" id="SignalP"/>
    </source>
</evidence>
<comment type="caution">
    <text evidence="3">The sequence shown here is derived from an EMBL/GenBank/DDBJ whole genome shotgun (WGS) entry which is preliminary data.</text>
</comment>
<keyword evidence="1" id="KW-0732">Signal</keyword>
<accession>A0A9X2EIT2</accession>
<dbReference type="InterPro" id="IPR045175">
    <property type="entry name" value="M28_fam"/>
</dbReference>
<dbReference type="SUPFAM" id="SSF52025">
    <property type="entry name" value="PA domain"/>
    <property type="match status" value="1"/>
</dbReference>
<dbReference type="EMBL" id="JALBWM010000004">
    <property type="protein sequence ID" value="MCO1333022.1"/>
    <property type="molecule type" value="Genomic_DNA"/>
</dbReference>
<dbReference type="CDD" id="cd04820">
    <property type="entry name" value="PA_M28_1_1"/>
    <property type="match status" value="1"/>
</dbReference>
<dbReference type="RefSeq" id="WP_252464192.1">
    <property type="nucleotide sequence ID" value="NZ_JALBWM010000004.1"/>
</dbReference>
<dbReference type="Gene3D" id="3.40.630.10">
    <property type="entry name" value="Zn peptidases"/>
    <property type="match status" value="2"/>
</dbReference>
<dbReference type="PROSITE" id="PS51257">
    <property type="entry name" value="PROKAR_LIPOPROTEIN"/>
    <property type="match status" value="1"/>
</dbReference>
<sequence length="541" mass="60032">MRAKILLGALVVALLVACTTPNFTTVTPSANSDQLRRDINYLASAELEGRDTGSEGYRKAAQYVAEQFEQIGLAPAGEQGYFQDVAFRSASWNGGEPELVLKDSESEIALRFGEDFLEAPSALSERSQISAELVFVGYGIEAPEYDINDYAELDVQGKIVVMLSGRPQSLPSEVGAHYASSRTKRETAASHGAIGYIRLHTPEREKRRPFEYYVEHRYDDTFDWIKKNNMPGSATPGLHSGIMLSIAAGRKLFKNAERSLESIFADIESEKTPKGFPLGYRAELSSSSKHQRIVSPNVVAVLPGSDPQLRDEYVVFSAHLDHIGKKKDGQIYYGAQDNAAGIAVMLETARLFMESGHAPRRSLLFVAVTAEEKGLLGSDYFAEYPTVPLQSIVANINLDMPILLYPFRDIIAFGAEHSSLGQIAENAAHRSGLKLSPDPMPEEVIFVRSDHYNFVRRGVPAIYLITGREAKDPSVDGTAMQSAFLRERYHKPGDTADEQINYEAAKQFTEVNYLIARQVADTDQRPYWYEGDFFGELFSTH</sequence>
<dbReference type="Pfam" id="PF04389">
    <property type="entry name" value="Peptidase_M28"/>
    <property type="match status" value="1"/>
</dbReference>
<dbReference type="AlphaFoldDB" id="A0A9X2EIT2"/>
<organism evidence="3 4">
    <name type="scientific">Microbulbifer okhotskensis</name>
    <dbReference type="NCBI Taxonomy" id="2926617"/>
    <lineage>
        <taxon>Bacteria</taxon>
        <taxon>Pseudomonadati</taxon>
        <taxon>Pseudomonadota</taxon>
        <taxon>Gammaproteobacteria</taxon>
        <taxon>Cellvibrionales</taxon>
        <taxon>Microbulbiferaceae</taxon>
        <taxon>Microbulbifer</taxon>
    </lineage>
</organism>
<protein>
    <submittedName>
        <fullName evidence="3">M28 family metallopeptidase</fullName>
    </submittedName>
</protein>
<proteinExistence type="predicted"/>
<dbReference type="InterPro" id="IPR007484">
    <property type="entry name" value="Peptidase_M28"/>
</dbReference>
<name>A0A9X2EIT2_9GAMM</name>
<dbReference type="PANTHER" id="PTHR12147">
    <property type="entry name" value="METALLOPEPTIDASE M28 FAMILY MEMBER"/>
    <property type="match status" value="1"/>
</dbReference>
<evidence type="ECO:0000313" key="3">
    <source>
        <dbReference type="EMBL" id="MCO1333022.1"/>
    </source>
</evidence>
<feature type="domain" description="Peptidase M28" evidence="2">
    <location>
        <begin position="297"/>
        <end position="512"/>
    </location>
</feature>
<dbReference type="SUPFAM" id="SSF53187">
    <property type="entry name" value="Zn-dependent exopeptidases"/>
    <property type="match status" value="1"/>
</dbReference>
<dbReference type="GO" id="GO:0008235">
    <property type="term" value="F:metalloexopeptidase activity"/>
    <property type="evidence" value="ECO:0007669"/>
    <property type="project" value="InterPro"/>
</dbReference>
<dbReference type="PANTHER" id="PTHR12147:SF26">
    <property type="entry name" value="PEPTIDASE M28 DOMAIN-CONTAINING PROTEIN"/>
    <property type="match status" value="1"/>
</dbReference>
<feature type="signal peptide" evidence="1">
    <location>
        <begin position="1"/>
        <end position="24"/>
    </location>
</feature>
<feature type="chain" id="PRO_5040962635" evidence="1">
    <location>
        <begin position="25"/>
        <end position="541"/>
    </location>
</feature>
<dbReference type="GO" id="GO:0006508">
    <property type="term" value="P:proteolysis"/>
    <property type="evidence" value="ECO:0007669"/>
    <property type="project" value="InterPro"/>
</dbReference>
<evidence type="ECO:0000313" key="4">
    <source>
        <dbReference type="Proteomes" id="UP001139028"/>
    </source>
</evidence>
<gene>
    <name evidence="3" type="ORF">MO867_01590</name>
</gene>
<keyword evidence="4" id="KW-1185">Reference proteome</keyword>
<dbReference type="Proteomes" id="UP001139028">
    <property type="component" value="Unassembled WGS sequence"/>
</dbReference>
<dbReference type="InterPro" id="IPR046450">
    <property type="entry name" value="PA_dom_sf"/>
</dbReference>
<reference evidence="3" key="1">
    <citation type="journal article" date="2022" name="Arch. Microbiol.">
        <title>Microbulbifer okhotskensis sp. nov., isolated from a deep bottom sediment of the Okhotsk Sea.</title>
        <authorList>
            <person name="Romanenko L."/>
            <person name="Kurilenko V."/>
            <person name="Otstavnykh N."/>
            <person name="Velansky P."/>
            <person name="Isaeva M."/>
            <person name="Mikhailov V."/>
        </authorList>
    </citation>
    <scope>NUCLEOTIDE SEQUENCE</scope>
    <source>
        <strain evidence="3">OS29</strain>
    </source>
</reference>